<keyword evidence="8" id="KW-1185">Reference proteome</keyword>
<gene>
    <name evidence="7" type="ORF">OCL06_02250</name>
</gene>
<dbReference type="InterPro" id="IPR013324">
    <property type="entry name" value="RNA_pol_sigma_r3/r4-like"/>
</dbReference>
<keyword evidence="4" id="KW-0804">Transcription</keyword>
<dbReference type="InterPro" id="IPR036388">
    <property type="entry name" value="WH-like_DNA-bd_sf"/>
</dbReference>
<dbReference type="PANTHER" id="PTHR43133">
    <property type="entry name" value="RNA POLYMERASE ECF-TYPE SIGMA FACTO"/>
    <property type="match status" value="1"/>
</dbReference>
<comment type="caution">
    <text evidence="7">The sequence shown here is derived from an EMBL/GenBank/DDBJ whole genome shotgun (WGS) entry which is preliminary data.</text>
</comment>
<dbReference type="SUPFAM" id="SSF88659">
    <property type="entry name" value="Sigma3 and sigma4 domains of RNA polymerase sigma factors"/>
    <property type="match status" value="1"/>
</dbReference>
<dbReference type="Pfam" id="PF08281">
    <property type="entry name" value="Sigma70_r4_2"/>
    <property type="match status" value="1"/>
</dbReference>
<dbReference type="InterPro" id="IPR013249">
    <property type="entry name" value="RNA_pol_sigma70_r4_t2"/>
</dbReference>
<dbReference type="RefSeq" id="WP_262992115.1">
    <property type="nucleotide sequence ID" value="NZ_JAOTJC010000004.1"/>
</dbReference>
<evidence type="ECO:0000313" key="7">
    <source>
        <dbReference type="EMBL" id="MCU7553416.1"/>
    </source>
</evidence>
<feature type="domain" description="RNA polymerase sigma factor 70 region 4 type 2" evidence="6">
    <location>
        <begin position="97"/>
        <end position="149"/>
    </location>
</feature>
<dbReference type="InterPro" id="IPR014284">
    <property type="entry name" value="RNA_pol_sigma-70_dom"/>
</dbReference>
<name>A0ABT2VJM8_9ALTE</name>
<dbReference type="EMBL" id="JAOTJC010000004">
    <property type="protein sequence ID" value="MCU7553416.1"/>
    <property type="molecule type" value="Genomic_DNA"/>
</dbReference>
<evidence type="ECO:0000256" key="1">
    <source>
        <dbReference type="ARBA" id="ARBA00010641"/>
    </source>
</evidence>
<dbReference type="InterPro" id="IPR039425">
    <property type="entry name" value="RNA_pol_sigma-70-like"/>
</dbReference>
<reference evidence="8" key="1">
    <citation type="submission" date="2023-07" db="EMBL/GenBank/DDBJ databases">
        <title>Study on multiphase classification of strain Alteromonas salexigens isolated from the Yellow Sea.</title>
        <authorList>
            <person name="Sun L."/>
        </authorList>
    </citation>
    <scope>NUCLEOTIDE SEQUENCE [LARGE SCALE GENOMIC DNA]</scope>
    <source>
        <strain evidence="8">ASW11-19</strain>
    </source>
</reference>
<evidence type="ECO:0000256" key="3">
    <source>
        <dbReference type="ARBA" id="ARBA00023082"/>
    </source>
</evidence>
<dbReference type="SUPFAM" id="SSF88946">
    <property type="entry name" value="Sigma2 domain of RNA polymerase sigma factors"/>
    <property type="match status" value="1"/>
</dbReference>
<dbReference type="NCBIfam" id="TIGR02937">
    <property type="entry name" value="sigma70-ECF"/>
    <property type="match status" value="1"/>
</dbReference>
<comment type="similarity">
    <text evidence="1">Belongs to the sigma-70 factor family. ECF subfamily.</text>
</comment>
<evidence type="ECO:0000256" key="4">
    <source>
        <dbReference type="ARBA" id="ARBA00023163"/>
    </source>
</evidence>
<dbReference type="PANTHER" id="PTHR43133:SF25">
    <property type="entry name" value="RNA POLYMERASE SIGMA FACTOR RFAY-RELATED"/>
    <property type="match status" value="1"/>
</dbReference>
<dbReference type="Pfam" id="PF04542">
    <property type="entry name" value="Sigma70_r2"/>
    <property type="match status" value="1"/>
</dbReference>
<organism evidence="7 8">
    <name type="scientific">Alteromonas salexigens</name>
    <dbReference type="NCBI Taxonomy" id="2982530"/>
    <lineage>
        <taxon>Bacteria</taxon>
        <taxon>Pseudomonadati</taxon>
        <taxon>Pseudomonadota</taxon>
        <taxon>Gammaproteobacteria</taxon>
        <taxon>Alteromonadales</taxon>
        <taxon>Alteromonadaceae</taxon>
        <taxon>Alteromonas/Salinimonas group</taxon>
        <taxon>Alteromonas</taxon>
    </lineage>
</organism>
<dbReference type="InterPro" id="IPR007627">
    <property type="entry name" value="RNA_pol_sigma70_r2"/>
</dbReference>
<dbReference type="Proteomes" id="UP001209257">
    <property type="component" value="Unassembled WGS sequence"/>
</dbReference>
<evidence type="ECO:0000256" key="2">
    <source>
        <dbReference type="ARBA" id="ARBA00023015"/>
    </source>
</evidence>
<dbReference type="Gene3D" id="1.10.1740.10">
    <property type="match status" value="1"/>
</dbReference>
<protein>
    <submittedName>
        <fullName evidence="7">RNA polymerase sigma factor</fullName>
    </submittedName>
</protein>
<evidence type="ECO:0000259" key="6">
    <source>
        <dbReference type="Pfam" id="PF08281"/>
    </source>
</evidence>
<dbReference type="CDD" id="cd06171">
    <property type="entry name" value="Sigma70_r4"/>
    <property type="match status" value="1"/>
</dbReference>
<proteinExistence type="inferred from homology"/>
<evidence type="ECO:0000313" key="8">
    <source>
        <dbReference type="Proteomes" id="UP001209257"/>
    </source>
</evidence>
<accession>A0ABT2VJM8</accession>
<sequence length="161" mass="18135">MKDTLKEILPSLRKFAFSLTGNLHDADDLLQNTVEKLLQKPVPDDVPVLAWSFRVCRNLWIDEYRANKVRQAAVNKPELQEPVQHDAEKITASLTLRQVTDAMEELPDDHRDVLSLVAVQGMSYREASEVLSVPSGTIMSRLARARARLADVLKLTPEAFS</sequence>
<keyword evidence="3" id="KW-0731">Sigma factor</keyword>
<keyword evidence="2" id="KW-0805">Transcription regulation</keyword>
<dbReference type="InterPro" id="IPR013325">
    <property type="entry name" value="RNA_pol_sigma_r2"/>
</dbReference>
<dbReference type="Gene3D" id="1.10.10.10">
    <property type="entry name" value="Winged helix-like DNA-binding domain superfamily/Winged helix DNA-binding domain"/>
    <property type="match status" value="1"/>
</dbReference>
<evidence type="ECO:0000259" key="5">
    <source>
        <dbReference type="Pfam" id="PF04542"/>
    </source>
</evidence>
<feature type="domain" description="RNA polymerase sigma-70 region 2" evidence="5">
    <location>
        <begin position="8"/>
        <end position="68"/>
    </location>
</feature>